<reference evidence="1 2" key="1">
    <citation type="journal article" date="2011" name="Genome Res.">
        <title>Phylogeny-wide analysis of social amoeba genomes highlights ancient origins for complex intercellular communication.</title>
        <authorList>
            <person name="Heidel A.J."/>
            <person name="Lawal H.M."/>
            <person name="Felder M."/>
            <person name="Schilde C."/>
            <person name="Helps N.R."/>
            <person name="Tunggal B."/>
            <person name="Rivero F."/>
            <person name="John U."/>
            <person name="Schleicher M."/>
            <person name="Eichinger L."/>
            <person name="Platzer M."/>
            <person name="Noegel A.A."/>
            <person name="Schaap P."/>
            <person name="Gloeckner G."/>
        </authorList>
    </citation>
    <scope>NUCLEOTIDE SEQUENCE [LARGE SCALE GENOMIC DNA]</scope>
    <source>
        <strain evidence="2">ATCC 26659 / Pp 5 / PN500</strain>
    </source>
</reference>
<comment type="caution">
    <text evidence="1">The sequence shown here is derived from an EMBL/GenBank/DDBJ whole genome shotgun (WGS) entry which is preliminary data.</text>
</comment>
<keyword evidence="2" id="KW-1185">Reference proteome</keyword>
<organism evidence="1 2">
    <name type="scientific">Heterostelium pallidum (strain ATCC 26659 / Pp 5 / PN500)</name>
    <name type="common">Cellular slime mold</name>
    <name type="synonym">Polysphondylium pallidum</name>
    <dbReference type="NCBI Taxonomy" id="670386"/>
    <lineage>
        <taxon>Eukaryota</taxon>
        <taxon>Amoebozoa</taxon>
        <taxon>Evosea</taxon>
        <taxon>Eumycetozoa</taxon>
        <taxon>Dictyostelia</taxon>
        <taxon>Acytosteliales</taxon>
        <taxon>Acytosteliaceae</taxon>
        <taxon>Heterostelium</taxon>
    </lineage>
</organism>
<protein>
    <submittedName>
        <fullName evidence="1">Uncharacterized protein</fullName>
    </submittedName>
</protein>
<dbReference type="AlphaFoldDB" id="D3BFI9"/>
<accession>D3BFI9</accession>
<gene>
    <name evidence="1" type="ORF">PPL_06723</name>
</gene>
<dbReference type="EMBL" id="ADBJ01000031">
    <property type="protein sequence ID" value="EFA79903.1"/>
    <property type="molecule type" value="Genomic_DNA"/>
</dbReference>
<dbReference type="RefSeq" id="XP_020432024.1">
    <property type="nucleotide sequence ID" value="XM_020577576.1"/>
</dbReference>
<evidence type="ECO:0000313" key="1">
    <source>
        <dbReference type="EMBL" id="EFA79903.1"/>
    </source>
</evidence>
<dbReference type="InParanoid" id="D3BFI9"/>
<dbReference type="Proteomes" id="UP000001396">
    <property type="component" value="Unassembled WGS sequence"/>
</dbReference>
<evidence type="ECO:0000313" key="2">
    <source>
        <dbReference type="Proteomes" id="UP000001396"/>
    </source>
</evidence>
<sequence length="104" mass="11861">MEFLLKFVGISKSKVAIFSSEWKVTSAWTLKLGDWVTIATTFYSSRSSSSDKFNTINPTLHSSSIFIFIKSPNRSINNNQTKSVSNQIKFGERNNNNIIRIEQH</sequence>
<name>D3BFI9_HETP5</name>
<proteinExistence type="predicted"/>
<dbReference type="GeneID" id="31362205"/>